<dbReference type="InterPro" id="IPR007428">
    <property type="entry name" value="MlaA"/>
</dbReference>
<sequence length="236" mass="26992">MRIKFISFILIFFTIFAFAKEQNLDDFEQEYQNYQVNDPLSGYNKVMTSFNVTLYDYGLRPMLKGYNAITPEFIRLGVRNLFDNLLAPLRFVGNVLQFKFEEAGEEFKRFTANTIMGFSGLMDVASKMGLKKHPADLGTVLAYWGVGSGFHIVLPILGPSNLRDTLALPATWYASFTAYIDPTWASIAISAYGFGNELSFRLDEIDEIYHNTPNLYLFLRDAYEQRRNELSANKGK</sequence>
<dbReference type="GO" id="GO:0120010">
    <property type="term" value="P:intermembrane phospholipid transfer"/>
    <property type="evidence" value="ECO:0007669"/>
    <property type="project" value="TreeGrafter"/>
</dbReference>
<dbReference type="EMBL" id="LR134359">
    <property type="protein sequence ID" value="VEG60611.1"/>
    <property type="molecule type" value="Genomic_DNA"/>
</dbReference>
<accession>A0A448J7J1</accession>
<proteinExistence type="inferred from homology"/>
<evidence type="ECO:0000313" key="5">
    <source>
        <dbReference type="Proteomes" id="UP000275504"/>
    </source>
</evidence>
<feature type="signal peptide" evidence="3">
    <location>
        <begin position="1"/>
        <end position="19"/>
    </location>
</feature>
<protein>
    <submittedName>
        <fullName evidence="4">VacJ family lipoprotein</fullName>
    </submittedName>
</protein>
<name>A0A448J7J1_CAMJU</name>
<feature type="chain" id="PRO_5019012161" evidence="3">
    <location>
        <begin position="20"/>
        <end position="236"/>
    </location>
</feature>
<dbReference type="PANTHER" id="PTHR30035:SF3">
    <property type="entry name" value="INTERMEMBRANE PHOSPHOLIPID TRANSPORT SYSTEM LIPOPROTEIN MLAA"/>
    <property type="match status" value="1"/>
</dbReference>
<evidence type="ECO:0000256" key="3">
    <source>
        <dbReference type="SAM" id="SignalP"/>
    </source>
</evidence>
<comment type="similarity">
    <text evidence="1">Belongs to the MlaA family.</text>
</comment>
<keyword evidence="2 3" id="KW-0732">Signal</keyword>
<evidence type="ECO:0000313" key="4">
    <source>
        <dbReference type="EMBL" id="VEG60611.1"/>
    </source>
</evidence>
<evidence type="ECO:0000256" key="2">
    <source>
        <dbReference type="ARBA" id="ARBA00022729"/>
    </source>
</evidence>
<organism evidence="4 5">
    <name type="scientific">Campylobacter jejuni subsp. doylei</name>
    <dbReference type="NCBI Taxonomy" id="32021"/>
    <lineage>
        <taxon>Bacteria</taxon>
        <taxon>Pseudomonadati</taxon>
        <taxon>Campylobacterota</taxon>
        <taxon>Epsilonproteobacteria</taxon>
        <taxon>Campylobacterales</taxon>
        <taxon>Campylobacteraceae</taxon>
        <taxon>Campylobacter</taxon>
    </lineage>
</organism>
<keyword evidence="4" id="KW-0449">Lipoprotein</keyword>
<dbReference type="GO" id="GO:0016020">
    <property type="term" value="C:membrane"/>
    <property type="evidence" value="ECO:0007669"/>
    <property type="project" value="InterPro"/>
</dbReference>
<dbReference type="PANTHER" id="PTHR30035">
    <property type="entry name" value="LIPOPROTEIN VACJ-RELATED"/>
    <property type="match status" value="1"/>
</dbReference>
<gene>
    <name evidence="4" type="primary">mlaA</name>
    <name evidence="4" type="ORF">NCTC11951_00358</name>
</gene>
<reference evidence="4 5" key="1">
    <citation type="submission" date="2018-12" db="EMBL/GenBank/DDBJ databases">
        <authorList>
            <consortium name="Pathogen Informatics"/>
        </authorList>
    </citation>
    <scope>NUCLEOTIDE SEQUENCE [LARGE SCALE GENOMIC DNA]</scope>
    <source>
        <strain evidence="4 5">NCTC11951</strain>
    </source>
</reference>
<dbReference type="AlphaFoldDB" id="A0A448J7J1"/>
<dbReference type="Pfam" id="PF04333">
    <property type="entry name" value="MlaA"/>
    <property type="match status" value="1"/>
</dbReference>
<evidence type="ECO:0000256" key="1">
    <source>
        <dbReference type="ARBA" id="ARBA00010634"/>
    </source>
</evidence>
<dbReference type="PRINTS" id="PR01805">
    <property type="entry name" value="VACJLIPOPROT"/>
</dbReference>
<dbReference type="Proteomes" id="UP000275504">
    <property type="component" value="Chromosome"/>
</dbReference>